<evidence type="ECO:0000256" key="2">
    <source>
        <dbReference type="ARBA" id="ARBA00023239"/>
    </source>
</evidence>
<dbReference type="SUPFAM" id="SSF48576">
    <property type="entry name" value="Terpenoid synthases"/>
    <property type="match status" value="1"/>
</dbReference>
<evidence type="ECO:0000313" key="4">
    <source>
        <dbReference type="Proteomes" id="UP000000560"/>
    </source>
</evidence>
<reference evidence="4" key="2">
    <citation type="journal article" date="2009" name="Fungal Genet. Biol.">
        <title>The 2008 update of the Aspergillus nidulans genome annotation: a community effort.</title>
        <authorList>
            <person name="Wortman J.R."/>
            <person name="Gilsenan J.M."/>
            <person name="Joardar V."/>
            <person name="Deegan J."/>
            <person name="Clutterbuck J."/>
            <person name="Andersen M.R."/>
            <person name="Archer D."/>
            <person name="Bencina M."/>
            <person name="Braus G."/>
            <person name="Coutinho P."/>
            <person name="von Dohren H."/>
            <person name="Doonan J."/>
            <person name="Driessen A.J."/>
            <person name="Durek P."/>
            <person name="Espeso E."/>
            <person name="Fekete E."/>
            <person name="Flipphi M."/>
            <person name="Estrada C.G."/>
            <person name="Geysens S."/>
            <person name="Goldman G."/>
            <person name="de Groot P.W."/>
            <person name="Hansen K."/>
            <person name="Harris S.D."/>
            <person name="Heinekamp T."/>
            <person name="Helmstaedt K."/>
            <person name="Henrissat B."/>
            <person name="Hofmann G."/>
            <person name="Homan T."/>
            <person name="Horio T."/>
            <person name="Horiuchi H."/>
            <person name="James S."/>
            <person name="Jones M."/>
            <person name="Karaffa L."/>
            <person name="Karanyi Z."/>
            <person name="Kato M."/>
            <person name="Keller N."/>
            <person name="Kelly D.E."/>
            <person name="Kiel J.A."/>
            <person name="Kim J.M."/>
            <person name="van der Klei I.J."/>
            <person name="Klis F.M."/>
            <person name="Kovalchuk A."/>
            <person name="Krasevec N."/>
            <person name="Kubicek C.P."/>
            <person name="Liu B."/>
            <person name="Maccabe A."/>
            <person name="Meyer V."/>
            <person name="Mirabito P."/>
            <person name="Miskei M."/>
            <person name="Mos M."/>
            <person name="Mullins J."/>
            <person name="Nelson D.R."/>
            <person name="Nielsen J."/>
            <person name="Oakley B.R."/>
            <person name="Osmani S.A."/>
            <person name="Pakula T."/>
            <person name="Paszewski A."/>
            <person name="Paulsen I."/>
            <person name="Pilsyk S."/>
            <person name="Pocsi I."/>
            <person name="Punt P.J."/>
            <person name="Ram A.F."/>
            <person name="Ren Q."/>
            <person name="Robellet X."/>
            <person name="Robson G."/>
            <person name="Seiboth B."/>
            <person name="van Solingen P."/>
            <person name="Specht T."/>
            <person name="Sun J."/>
            <person name="Taheri-Talesh N."/>
            <person name="Takeshita N."/>
            <person name="Ussery D."/>
            <person name="vanKuyk P.A."/>
            <person name="Visser H."/>
            <person name="van de Vondervoort P.J."/>
            <person name="de Vries R.P."/>
            <person name="Walton J."/>
            <person name="Xiang X."/>
            <person name="Xiong Y."/>
            <person name="Zeng A.P."/>
            <person name="Brandt B.W."/>
            <person name="Cornell M.J."/>
            <person name="van den Hondel C.A."/>
            <person name="Visser J."/>
            <person name="Oliver S.G."/>
            <person name="Turner G."/>
        </authorList>
    </citation>
    <scope>GENOME REANNOTATION</scope>
    <source>
        <strain evidence="4">FGSC A4 / ATCC 38163 / CBS 112.46 / NRRL 194 / M139</strain>
    </source>
</reference>
<dbReference type="KEGG" id="ani:ANIA_02580"/>
<gene>
    <name evidence="3" type="ORF">ANIA_02580</name>
</gene>
<organism evidence="3 4">
    <name type="scientific">Emericella nidulans (strain FGSC A4 / ATCC 38163 / CBS 112.46 / NRRL 194 / M139)</name>
    <name type="common">Aspergillus nidulans</name>
    <dbReference type="NCBI Taxonomy" id="227321"/>
    <lineage>
        <taxon>Eukaryota</taxon>
        <taxon>Fungi</taxon>
        <taxon>Dikarya</taxon>
        <taxon>Ascomycota</taxon>
        <taxon>Pezizomycotina</taxon>
        <taxon>Eurotiomycetes</taxon>
        <taxon>Eurotiomycetidae</taxon>
        <taxon>Eurotiales</taxon>
        <taxon>Aspergillaceae</taxon>
        <taxon>Aspergillus</taxon>
        <taxon>Aspergillus subgen. Nidulantes</taxon>
    </lineage>
</organism>
<dbReference type="Gene3D" id="1.10.600.10">
    <property type="entry name" value="Farnesyl Diphosphate Synthase"/>
    <property type="match status" value="1"/>
</dbReference>
<name>C8VPX0_EMENI</name>
<sequence length="277" mass="31075">MLRTYGRSLDILSSAMWRSDPAEPLLRDMLRFIADVIPRFYGPFASDMIRKAIIEFISACAGLVLFNLYIKFFETEYAGRITLALMAPGFPYFLRRKTGMAESYAFFAFPESLFPKSMFIPVYLPVIPGLVRYNNFANDLLSYCKESILGGERFNYTVSYARTNDHTPMESLRETASSLNACVANTRATLADVGSKDLHGAVTKLFSGYAVYHYSAARYRLSELEIPELEAAKLKLLNSSDGLDFGQSLDLEISKIQTLDIRPAGSNRETPAVSYAM</sequence>
<dbReference type="InterPro" id="IPR008949">
    <property type="entry name" value="Isoprenoid_synthase_dom_sf"/>
</dbReference>
<dbReference type="Pfam" id="PF06330">
    <property type="entry name" value="TRI5"/>
    <property type="match status" value="1"/>
</dbReference>
<accession>C8VPX0</accession>
<dbReference type="RefSeq" id="XP_050468932.1">
    <property type="nucleotide sequence ID" value="XM_050613091.1"/>
</dbReference>
<dbReference type="InParanoid" id="C8VPX0"/>
<dbReference type="OrthoDB" id="2998174at2759"/>
<dbReference type="VEuPathDB" id="FungiDB:AN2580"/>
<dbReference type="STRING" id="227321.C8VPX0"/>
<keyword evidence="2" id="KW-0456">Lyase</keyword>
<dbReference type="AlphaFoldDB" id="C8VPX0"/>
<evidence type="ECO:0000256" key="1">
    <source>
        <dbReference type="ARBA" id="ARBA00007946"/>
    </source>
</evidence>
<comment type="similarity">
    <text evidence="1">Belongs to the trichodiene synthase family.</text>
</comment>
<dbReference type="OMA" id="YLAFHIT"/>
<dbReference type="InterPro" id="IPR024652">
    <property type="entry name" value="Trichodiene_synth"/>
</dbReference>
<dbReference type="GeneID" id="2874989"/>
<dbReference type="HOGENOM" id="CLU_1012036_0_0_1"/>
<dbReference type="Proteomes" id="UP000000560">
    <property type="component" value="Chromosome VII"/>
</dbReference>
<keyword evidence="4" id="KW-1185">Reference proteome</keyword>
<reference evidence="4" key="1">
    <citation type="journal article" date="2005" name="Nature">
        <title>Sequencing of Aspergillus nidulans and comparative analysis with A. fumigatus and A. oryzae.</title>
        <authorList>
            <person name="Galagan J.E."/>
            <person name="Calvo S.E."/>
            <person name="Cuomo C."/>
            <person name="Ma L.J."/>
            <person name="Wortman J.R."/>
            <person name="Batzoglou S."/>
            <person name="Lee S.I."/>
            <person name="Basturkmen M."/>
            <person name="Spevak C.C."/>
            <person name="Clutterbuck J."/>
            <person name="Kapitonov V."/>
            <person name="Jurka J."/>
            <person name="Scazzocchio C."/>
            <person name="Farman M."/>
            <person name="Butler J."/>
            <person name="Purcell S."/>
            <person name="Harris S."/>
            <person name="Braus G.H."/>
            <person name="Draht O."/>
            <person name="Busch S."/>
            <person name="D'Enfert C."/>
            <person name="Bouchier C."/>
            <person name="Goldman G.H."/>
            <person name="Bell-Pedersen D."/>
            <person name="Griffiths-Jones S."/>
            <person name="Doonan J.H."/>
            <person name="Yu J."/>
            <person name="Vienken K."/>
            <person name="Pain A."/>
            <person name="Freitag M."/>
            <person name="Selker E.U."/>
            <person name="Archer D.B."/>
            <person name="Penalva M.A."/>
            <person name="Oakley B.R."/>
            <person name="Momany M."/>
            <person name="Tanaka T."/>
            <person name="Kumagai T."/>
            <person name="Asai K."/>
            <person name="Machida M."/>
            <person name="Nierman W.C."/>
            <person name="Denning D.W."/>
            <person name="Caddick M."/>
            <person name="Hynes M."/>
            <person name="Paoletti M."/>
            <person name="Fischer R."/>
            <person name="Miller B."/>
            <person name="Dyer P."/>
            <person name="Sachs M.S."/>
            <person name="Osmani S.A."/>
            <person name="Birren B.W."/>
        </authorList>
    </citation>
    <scope>NUCLEOTIDE SEQUENCE [LARGE SCALE GENOMIC DNA]</scope>
    <source>
        <strain evidence="4">FGSC A4 / ATCC 38163 / CBS 112.46 / NRRL 194 / M139</strain>
    </source>
</reference>
<evidence type="ECO:0000313" key="3">
    <source>
        <dbReference type="EMBL" id="CBF87140.1"/>
    </source>
</evidence>
<dbReference type="eggNOG" id="ENOG502SQ3X">
    <property type="taxonomic scope" value="Eukaryota"/>
</dbReference>
<dbReference type="EMBL" id="BN001307">
    <property type="protein sequence ID" value="CBF87140.1"/>
    <property type="molecule type" value="Genomic_DNA"/>
</dbReference>
<dbReference type="GO" id="GO:0016838">
    <property type="term" value="F:carbon-oxygen lyase activity, acting on phosphates"/>
    <property type="evidence" value="ECO:0007669"/>
    <property type="project" value="InterPro"/>
</dbReference>
<protein>
    <submittedName>
        <fullName evidence="3">Uncharacterized protein</fullName>
    </submittedName>
</protein>
<proteinExistence type="inferred from homology"/>